<dbReference type="AlphaFoldDB" id="A0A3T0E614"/>
<proteinExistence type="predicted"/>
<dbReference type="EMBL" id="CP018911">
    <property type="protein sequence ID" value="AZU02742.1"/>
    <property type="molecule type" value="Genomic_DNA"/>
</dbReference>
<dbReference type="OrthoDB" id="3373978at2"/>
<name>A0A3T0E614_9PROT</name>
<dbReference type="GO" id="GO:0005524">
    <property type="term" value="F:ATP binding"/>
    <property type="evidence" value="ECO:0007669"/>
    <property type="project" value="InterPro"/>
</dbReference>
<dbReference type="Proteomes" id="UP000286954">
    <property type="component" value="Chromosome"/>
</dbReference>
<dbReference type="PANTHER" id="PTHR39217:SF1">
    <property type="entry name" value="GLUTATHIONE SYNTHETASE"/>
    <property type="match status" value="1"/>
</dbReference>
<keyword evidence="2" id="KW-1185">Reference proteome</keyword>
<evidence type="ECO:0000313" key="1">
    <source>
        <dbReference type="EMBL" id="AZU02742.1"/>
    </source>
</evidence>
<sequence length="298" mass="32560">MRAIAYLVSANVLAHRREARSDAHEFTEQFAAIDAPCREAGFALEPVVWDEGFDPESFDGVVVGPTWDYWDKTERFLQVLSAASATVPLLNPLNVVRWNMDKTYLRDLAALGAPVIETVWTDLATPETIAPAFDTLASDDLVIKPVVGAGAWRQARVKRGDALPPAEALPPGRAMIQAFLPAIQEEGEYSLLFFGGEFSHAVIKRAAKGDYRIQGMYGGVDTPYQPSSADIALARQCLNAACTHCGVEALLYARVDMVRGQEGHLKLMEIELIEPFYYPANAERCGSLFAAGLKTLLG</sequence>
<dbReference type="InterPro" id="IPR013815">
    <property type="entry name" value="ATP_grasp_subdomain_1"/>
</dbReference>
<dbReference type="Gene3D" id="3.40.50.20">
    <property type="match status" value="1"/>
</dbReference>
<dbReference type="Gene3D" id="3.30.470.20">
    <property type="entry name" value="ATP-grasp fold, B domain"/>
    <property type="match status" value="1"/>
</dbReference>
<gene>
    <name evidence="1" type="ORF">X907_0192</name>
</gene>
<protein>
    <submittedName>
        <fullName evidence="1">Uncharacterized protein</fullName>
    </submittedName>
</protein>
<evidence type="ECO:0000313" key="2">
    <source>
        <dbReference type="Proteomes" id="UP000286954"/>
    </source>
</evidence>
<dbReference type="SUPFAM" id="SSF56059">
    <property type="entry name" value="Glutathione synthetase ATP-binding domain-like"/>
    <property type="match status" value="1"/>
</dbReference>
<dbReference type="PANTHER" id="PTHR39217">
    <property type="match status" value="1"/>
</dbReference>
<organism evidence="1 2">
    <name type="scientific">Glycocaulis alkaliphilus</name>
    <dbReference type="NCBI Taxonomy" id="1434191"/>
    <lineage>
        <taxon>Bacteria</taxon>
        <taxon>Pseudomonadati</taxon>
        <taxon>Pseudomonadota</taxon>
        <taxon>Alphaproteobacteria</taxon>
        <taxon>Maricaulales</taxon>
        <taxon>Maricaulaceae</taxon>
        <taxon>Glycocaulis</taxon>
    </lineage>
</organism>
<dbReference type="KEGG" id="gak:X907_0192"/>
<dbReference type="Gene3D" id="3.30.1490.20">
    <property type="entry name" value="ATP-grasp fold, A domain"/>
    <property type="match status" value="1"/>
</dbReference>
<accession>A0A3T0E614</accession>
<dbReference type="RefSeq" id="WP_127565198.1">
    <property type="nucleotide sequence ID" value="NZ_BMFB01000004.1"/>
</dbReference>
<dbReference type="InterPro" id="IPR053191">
    <property type="entry name" value="DcsG_Biosynth_Enzyme"/>
</dbReference>
<reference evidence="1 2" key="1">
    <citation type="submission" date="2016-12" db="EMBL/GenBank/DDBJ databases">
        <title>The genome of dimorphic prosthecate Glycocaulis alkaliphilus 6b-8t, isolated from crude oil dictates its adaptability in petroleum environments.</title>
        <authorList>
            <person name="Wu X.-L."/>
            <person name="Geng S."/>
        </authorList>
    </citation>
    <scope>NUCLEOTIDE SEQUENCE [LARGE SCALE GENOMIC DNA]</scope>
    <source>
        <strain evidence="1 2">6B-8</strain>
    </source>
</reference>